<keyword evidence="4 8" id="KW-0317">Glutathione biosynthesis</keyword>
<keyword evidence="3 8" id="KW-0436">Ligase</keyword>
<keyword evidence="12" id="KW-1185">Reference proteome</keyword>
<dbReference type="InterPro" id="IPR014746">
    <property type="entry name" value="Gln_synth/guanido_kin_cat_dom"/>
</dbReference>
<dbReference type="RefSeq" id="WP_143871645.1">
    <property type="nucleotide sequence ID" value="NZ_CP041660.1"/>
</dbReference>
<dbReference type="GO" id="GO:0004357">
    <property type="term" value="F:glutamate-cysteine ligase activity"/>
    <property type="evidence" value="ECO:0007669"/>
    <property type="project" value="UniProtKB-EC"/>
</dbReference>
<keyword evidence="6 8" id="KW-0067">ATP-binding</keyword>
<evidence type="ECO:0000259" key="10">
    <source>
        <dbReference type="Pfam" id="PF04262"/>
    </source>
</evidence>
<evidence type="ECO:0000256" key="9">
    <source>
        <dbReference type="RuleBase" id="RU004391"/>
    </source>
</evidence>
<reference evidence="11 12" key="1">
    <citation type="submission" date="2024-06" db="EMBL/GenBank/DDBJ databases">
        <authorList>
            <person name="Chen R.Y."/>
        </authorList>
    </citation>
    <scope>NUCLEOTIDE SEQUENCE [LARGE SCALE GENOMIC DNA]</scope>
    <source>
        <strain evidence="11 12">D2</strain>
    </source>
</reference>
<comment type="caution">
    <text evidence="11">The sequence shown here is derived from an EMBL/GenBank/DDBJ whole genome shotgun (WGS) entry which is preliminary data.</text>
</comment>
<evidence type="ECO:0000256" key="5">
    <source>
        <dbReference type="ARBA" id="ARBA00022741"/>
    </source>
</evidence>
<comment type="similarity">
    <text evidence="2 8">Belongs to the glutamate--cysteine ligase type 1 family. Type 1 subfamily.</text>
</comment>
<dbReference type="Pfam" id="PF04262">
    <property type="entry name" value="Glu_cys_ligase"/>
    <property type="match status" value="1"/>
</dbReference>
<dbReference type="PANTHER" id="PTHR38761:SF1">
    <property type="entry name" value="GLUTAMATE--CYSTEINE LIGASE"/>
    <property type="match status" value="1"/>
</dbReference>
<feature type="domain" description="Glutamate--cysteine ligase" evidence="10">
    <location>
        <begin position="13"/>
        <end position="379"/>
    </location>
</feature>
<dbReference type="InterPro" id="IPR007370">
    <property type="entry name" value="Glu_cys_ligase"/>
</dbReference>
<comment type="pathway">
    <text evidence="1 8 9">Sulfur metabolism; glutathione biosynthesis; glutathione from L-cysteine and L-glutamate: step 1/2.</text>
</comment>
<dbReference type="PANTHER" id="PTHR38761">
    <property type="entry name" value="GLUTAMATE--CYSTEINE LIGASE"/>
    <property type="match status" value="1"/>
</dbReference>
<organism evidence="11 12">
    <name type="scientific">Catenovulum sediminis</name>
    <dbReference type="NCBI Taxonomy" id="1740262"/>
    <lineage>
        <taxon>Bacteria</taxon>
        <taxon>Pseudomonadati</taxon>
        <taxon>Pseudomonadota</taxon>
        <taxon>Gammaproteobacteria</taxon>
        <taxon>Alteromonadales</taxon>
        <taxon>Alteromonadaceae</taxon>
        <taxon>Catenovulum</taxon>
    </lineage>
</organism>
<dbReference type="EMBL" id="JBELOE010000116">
    <property type="protein sequence ID" value="MER2491403.1"/>
    <property type="molecule type" value="Genomic_DNA"/>
</dbReference>
<dbReference type="InterPro" id="IPR006334">
    <property type="entry name" value="Glut_cys_ligase"/>
</dbReference>
<proteinExistence type="inferred from homology"/>
<evidence type="ECO:0000256" key="4">
    <source>
        <dbReference type="ARBA" id="ARBA00022684"/>
    </source>
</evidence>
<evidence type="ECO:0000256" key="2">
    <source>
        <dbReference type="ARBA" id="ARBA00008772"/>
    </source>
</evidence>
<sequence length="519" mass="58540">MILAGDLRDFFETQGTAYAGQLSRGIEKEALRIAANGKLAKTSHPAALGSALTNPYITTDYAESLLEFITPVENKPEVSLSQLADLHKFAYHNQQDELLWPMSMPCFVGCESDIEIAQYGSSNTGKMKTLYREGLKNRYGSYMQVIAGVHFNFSFPHSFWQRLAKQQNKTLNQDFISDRYLAVLRNVKRHLWLLAYLFGASPALCSSFIEGKQSAYPFEKVGKGSLYLPYATSLRLSDLGYTNKAQSVLSIRYNNLDEYIAGLRQAIKMPSGDFAHIPSGQNGIFNQLNSNVLQIENEYYSPVRPKRVTKSGEKPTDALARDGIQYIELRALDINPFTPVGLDIEQIRFLDVFLTWCAIQASPEIHCNDEFLITANMQQTILYGRKPGVELNNGQQKITLTEWAHSILDDLYQLANYFDGDASSNYRQALDCQMRKIRQPETTPSGRVISRLLSENIDNGELGLQLASQYRSQLMGQDYAMFDAGFLADAAKASREKQVQIEQSQNLPFDVFLNQYFAQ</sequence>
<evidence type="ECO:0000313" key="11">
    <source>
        <dbReference type="EMBL" id="MER2491403.1"/>
    </source>
</evidence>
<gene>
    <name evidence="8 11" type="primary">gshA</name>
    <name evidence="11" type="ORF">ABS311_05860</name>
</gene>
<dbReference type="Proteomes" id="UP001467690">
    <property type="component" value="Unassembled WGS sequence"/>
</dbReference>
<accession>A0ABV1RER4</accession>
<name>A0ABV1RER4_9ALTE</name>
<dbReference type="SUPFAM" id="SSF55931">
    <property type="entry name" value="Glutamine synthetase/guanido kinase"/>
    <property type="match status" value="1"/>
</dbReference>
<dbReference type="Gene3D" id="3.30.590.20">
    <property type="match status" value="1"/>
</dbReference>
<evidence type="ECO:0000313" key="12">
    <source>
        <dbReference type="Proteomes" id="UP001467690"/>
    </source>
</evidence>
<evidence type="ECO:0000256" key="3">
    <source>
        <dbReference type="ARBA" id="ARBA00022598"/>
    </source>
</evidence>
<dbReference type="HAMAP" id="MF_00578">
    <property type="entry name" value="Glu_cys_ligase"/>
    <property type="match status" value="1"/>
</dbReference>
<evidence type="ECO:0000256" key="8">
    <source>
        <dbReference type="HAMAP-Rule" id="MF_00578"/>
    </source>
</evidence>
<comment type="catalytic activity">
    <reaction evidence="7 8 9">
        <text>L-cysteine + L-glutamate + ATP = gamma-L-glutamyl-L-cysteine + ADP + phosphate + H(+)</text>
        <dbReference type="Rhea" id="RHEA:13285"/>
        <dbReference type="ChEBI" id="CHEBI:15378"/>
        <dbReference type="ChEBI" id="CHEBI:29985"/>
        <dbReference type="ChEBI" id="CHEBI:30616"/>
        <dbReference type="ChEBI" id="CHEBI:35235"/>
        <dbReference type="ChEBI" id="CHEBI:43474"/>
        <dbReference type="ChEBI" id="CHEBI:58173"/>
        <dbReference type="ChEBI" id="CHEBI:456216"/>
        <dbReference type="EC" id="6.3.2.2"/>
    </reaction>
</comment>
<protein>
    <recommendedName>
        <fullName evidence="8">Glutamate--cysteine ligase</fullName>
        <ecNumber evidence="8">6.3.2.2</ecNumber>
    </recommendedName>
    <alternativeName>
        <fullName evidence="8">Gamma-ECS</fullName>
        <shortName evidence="8">GCS</shortName>
    </alternativeName>
    <alternativeName>
        <fullName evidence="8">Gamma-glutamylcysteine synthetase</fullName>
    </alternativeName>
</protein>
<dbReference type="EC" id="6.3.2.2" evidence="8"/>
<keyword evidence="5 8" id="KW-0547">Nucleotide-binding</keyword>
<evidence type="ECO:0000256" key="1">
    <source>
        <dbReference type="ARBA" id="ARBA00005006"/>
    </source>
</evidence>
<evidence type="ECO:0000256" key="6">
    <source>
        <dbReference type="ARBA" id="ARBA00022840"/>
    </source>
</evidence>
<dbReference type="NCBIfam" id="TIGR01434">
    <property type="entry name" value="glu_cys_ligase"/>
    <property type="match status" value="1"/>
</dbReference>
<evidence type="ECO:0000256" key="7">
    <source>
        <dbReference type="ARBA" id="ARBA00048819"/>
    </source>
</evidence>